<dbReference type="InterPro" id="IPR021520">
    <property type="entry name" value="Stealth_CR2"/>
</dbReference>
<evidence type="ECO:0000259" key="6">
    <source>
        <dbReference type="Pfam" id="PF11380"/>
    </source>
</evidence>
<dbReference type="Pfam" id="PF13439">
    <property type="entry name" value="Glyco_transf_4"/>
    <property type="match status" value="1"/>
</dbReference>
<feature type="domain" description="Stealth protein CR4 conserved region 4" evidence="10">
    <location>
        <begin position="896"/>
        <end position="946"/>
    </location>
</feature>
<feature type="domain" description="Stealth protein CR1 conserved region 1" evidence="8">
    <location>
        <begin position="624"/>
        <end position="649"/>
    </location>
</feature>
<evidence type="ECO:0000259" key="8">
    <source>
        <dbReference type="Pfam" id="PF17101"/>
    </source>
</evidence>
<dbReference type="InterPro" id="IPR047141">
    <property type="entry name" value="Stealth"/>
</dbReference>
<feature type="domain" description="Glycosyltransferase subfamily 4-like N-terminal" evidence="7">
    <location>
        <begin position="13"/>
        <end position="193"/>
    </location>
</feature>
<comment type="similarity">
    <text evidence="1">Belongs to the stealth family.</text>
</comment>
<dbReference type="InterPro" id="IPR031357">
    <property type="entry name" value="Stealth_CR3"/>
</dbReference>
<evidence type="ECO:0000259" key="10">
    <source>
        <dbReference type="Pfam" id="PF17103"/>
    </source>
</evidence>
<sequence length="949" mass="105045">MKITFLLTWADAVGGTERMILRQASWLAQRHDVEVVSVFKTRSAPAFEVDDRVRMTYLVDATTQIQRAIHNDALDEQTCRALAESPSTLVDPGWEGAFNALADLELERVLPASDTDVIVSSTPALLAVAATLAPQAALVHQEHRVTELRGPSGGPFRIFTPRADAVVLLSQPTRDWFANLLQDAAPRLEIIANTLEPGYRPLSSRATDTILWAGRLTAEKQPLHAVRAFAAIAAEHPGWVLRFYGDGPEADRIRREAAAHRLGSRVQVAGNSPVLDQEWAKASIALLTSRTECFPLVIMEAMAAAVPVVAYDCPNGPRELIRDGETGFLVAPDDTDQLAATLSKVMGDAELRHRMGEAALEHTARFEIDPIMRRWEELYTDLVAERAQPGWRDRRLRRMAAFRAQRAAAGARDTAPVAGSQSADVETWAATVQESVPGLVWSNAQLTRVEDDLSAADVAARNLAFAADALEAADVDFWLVPKPWATHTVGVAATDRDAAMDALTRYGTDRPAYGEFLDQRGRGLGVKPVIELPGLVAADRSRAVRVFEPVVTSGRTLRFGSVYGCVVEFWDESEDGTRLRAVRRTPVGYSVPKAATTRASAHVQDRRYPTLEPFTRTMVNDVDFPIDVVYTWVDGNDPAWRAKRSDRLGTAGASTDGTSDAAEGSARYRARDELRYSLRSLDLFAPWVRNIWLVTDDQRPAWLDLDHPRVKVVDHREIFTDPAALPTFNSHAIESQLHHIPGLAEHFLYLNDDFFIGRTVRPDTFFTPGGLPKFFTSPTLVDPTPISDDDEFNITAAKNNRDLLNDRFGKTLTQGLLHAPYALRRGTLTAIEQEFAEPFQRTMHSRVRAASDISLVSSFAHYYGLITGRAVTSGDLKVGFVNVGLREHHARLDRMLLARGHDVFCLNDFHNADVPDDEQSQLIDAFLQAYFPVASQFELGSPRNRRCTA</sequence>
<evidence type="ECO:0000259" key="9">
    <source>
        <dbReference type="Pfam" id="PF17102"/>
    </source>
</evidence>
<dbReference type="PANTHER" id="PTHR24045:SF0">
    <property type="entry name" value="N-ACETYLGLUCOSAMINE-1-PHOSPHOTRANSFERASE SUBUNITS ALPHA_BETA"/>
    <property type="match status" value="1"/>
</dbReference>
<evidence type="ECO:0000313" key="11">
    <source>
        <dbReference type="EMBL" id="RZU54449.1"/>
    </source>
</evidence>
<dbReference type="Proteomes" id="UP000292564">
    <property type="component" value="Unassembled WGS sequence"/>
</dbReference>
<dbReference type="SUPFAM" id="SSF53756">
    <property type="entry name" value="UDP-Glycosyltransferase/glycogen phosphorylase"/>
    <property type="match status" value="1"/>
</dbReference>
<evidence type="ECO:0000256" key="2">
    <source>
        <dbReference type="ARBA" id="ARBA00022676"/>
    </source>
</evidence>
<keyword evidence="4" id="KW-0270">Exopolysaccharide synthesis</keyword>
<dbReference type="OrthoDB" id="570545at2"/>
<protein>
    <submittedName>
        <fullName evidence="11">Glycosyltransferase involved in cell wall biosynthesis</fullName>
    </submittedName>
</protein>
<feature type="domain" description="Glycosyl transferase family 1" evidence="5">
    <location>
        <begin position="209"/>
        <end position="360"/>
    </location>
</feature>
<accession>A0A4Q7ZV19</accession>
<dbReference type="RefSeq" id="WP_130512799.1">
    <property type="nucleotide sequence ID" value="NZ_SHKY01000001.1"/>
</dbReference>
<organism evidence="11 12">
    <name type="scientific">Krasilnikovia cinnamomea</name>
    <dbReference type="NCBI Taxonomy" id="349313"/>
    <lineage>
        <taxon>Bacteria</taxon>
        <taxon>Bacillati</taxon>
        <taxon>Actinomycetota</taxon>
        <taxon>Actinomycetes</taxon>
        <taxon>Micromonosporales</taxon>
        <taxon>Micromonosporaceae</taxon>
        <taxon>Krasilnikovia</taxon>
    </lineage>
</organism>
<gene>
    <name evidence="11" type="ORF">EV385_6400</name>
</gene>
<dbReference type="InterPro" id="IPR001296">
    <property type="entry name" value="Glyco_trans_1"/>
</dbReference>
<feature type="domain" description="Stealth protein CR3 conserved region 3" evidence="9">
    <location>
        <begin position="818"/>
        <end position="864"/>
    </location>
</feature>
<evidence type="ECO:0000259" key="5">
    <source>
        <dbReference type="Pfam" id="PF00534"/>
    </source>
</evidence>
<dbReference type="Gene3D" id="3.40.50.2000">
    <property type="entry name" value="Glycogen Phosphorylase B"/>
    <property type="match status" value="2"/>
</dbReference>
<dbReference type="Pfam" id="PF17102">
    <property type="entry name" value="Stealth_CR3"/>
    <property type="match status" value="1"/>
</dbReference>
<keyword evidence="12" id="KW-1185">Reference proteome</keyword>
<comment type="caution">
    <text evidence="11">The sequence shown here is derived from an EMBL/GenBank/DDBJ whole genome shotgun (WGS) entry which is preliminary data.</text>
</comment>
<dbReference type="Pfam" id="PF00534">
    <property type="entry name" value="Glycos_transf_1"/>
    <property type="match status" value="1"/>
</dbReference>
<feature type="domain" description="Stealth protein CR2 conserved region 2" evidence="6">
    <location>
        <begin position="667"/>
        <end position="772"/>
    </location>
</feature>
<keyword evidence="3 11" id="KW-0808">Transferase</keyword>
<dbReference type="PANTHER" id="PTHR24045">
    <property type="match status" value="1"/>
</dbReference>
<dbReference type="Pfam" id="PF17103">
    <property type="entry name" value="Stealth_CR4"/>
    <property type="match status" value="1"/>
</dbReference>
<dbReference type="EMBL" id="SHKY01000001">
    <property type="protein sequence ID" value="RZU54449.1"/>
    <property type="molecule type" value="Genomic_DNA"/>
</dbReference>
<dbReference type="AlphaFoldDB" id="A0A4Q7ZV19"/>
<dbReference type="InterPro" id="IPR028098">
    <property type="entry name" value="Glyco_trans_4-like_N"/>
</dbReference>
<evidence type="ECO:0000256" key="3">
    <source>
        <dbReference type="ARBA" id="ARBA00022679"/>
    </source>
</evidence>
<evidence type="ECO:0000313" key="12">
    <source>
        <dbReference type="Proteomes" id="UP000292564"/>
    </source>
</evidence>
<evidence type="ECO:0000259" key="7">
    <source>
        <dbReference type="Pfam" id="PF13439"/>
    </source>
</evidence>
<dbReference type="GO" id="GO:0016757">
    <property type="term" value="F:glycosyltransferase activity"/>
    <property type="evidence" value="ECO:0007669"/>
    <property type="project" value="UniProtKB-KW"/>
</dbReference>
<keyword evidence="2" id="KW-0328">Glycosyltransferase</keyword>
<dbReference type="GO" id="GO:0000271">
    <property type="term" value="P:polysaccharide biosynthetic process"/>
    <property type="evidence" value="ECO:0007669"/>
    <property type="project" value="UniProtKB-KW"/>
</dbReference>
<dbReference type="Pfam" id="PF17101">
    <property type="entry name" value="Stealth_CR1"/>
    <property type="match status" value="1"/>
</dbReference>
<proteinExistence type="inferred from homology"/>
<evidence type="ECO:0000256" key="1">
    <source>
        <dbReference type="ARBA" id="ARBA00007583"/>
    </source>
</evidence>
<dbReference type="GO" id="GO:0016772">
    <property type="term" value="F:transferase activity, transferring phosphorus-containing groups"/>
    <property type="evidence" value="ECO:0007669"/>
    <property type="project" value="InterPro"/>
</dbReference>
<name>A0A4Q7ZV19_9ACTN</name>
<dbReference type="InterPro" id="IPR031356">
    <property type="entry name" value="Stealth_CR4"/>
</dbReference>
<dbReference type="InterPro" id="IPR031358">
    <property type="entry name" value="Stealth_CR1"/>
</dbReference>
<evidence type="ECO:0000256" key="4">
    <source>
        <dbReference type="ARBA" id="ARBA00023169"/>
    </source>
</evidence>
<dbReference type="Pfam" id="PF11380">
    <property type="entry name" value="Stealth_CR2"/>
    <property type="match status" value="1"/>
</dbReference>
<reference evidence="11 12" key="1">
    <citation type="submission" date="2019-02" db="EMBL/GenBank/DDBJ databases">
        <title>Sequencing the genomes of 1000 actinobacteria strains.</title>
        <authorList>
            <person name="Klenk H.-P."/>
        </authorList>
    </citation>
    <scope>NUCLEOTIDE SEQUENCE [LARGE SCALE GENOMIC DNA]</scope>
    <source>
        <strain evidence="11 12">DSM 45162</strain>
    </source>
</reference>